<keyword evidence="5 8" id="KW-0238">DNA-binding</keyword>
<comment type="subcellular location">
    <subcellularLocation>
        <location evidence="8 9">Nucleus</location>
    </subcellularLocation>
</comment>
<keyword evidence="4 9" id="KW-0805">Transcription regulation</keyword>
<reference evidence="12" key="1">
    <citation type="journal article" date="2023" name="bioRxiv">
        <title>Improved chromosome-level genome assembly for marigold (Tagetes erecta).</title>
        <authorList>
            <person name="Jiang F."/>
            <person name="Yuan L."/>
            <person name="Wang S."/>
            <person name="Wang H."/>
            <person name="Xu D."/>
            <person name="Wang A."/>
            <person name="Fan W."/>
        </authorList>
    </citation>
    <scope>NUCLEOTIDE SEQUENCE</scope>
    <source>
        <strain evidence="12">WSJ</strain>
        <tissue evidence="12">Leaf</tissue>
    </source>
</reference>
<dbReference type="Proteomes" id="UP001229421">
    <property type="component" value="Unassembled WGS sequence"/>
</dbReference>
<evidence type="ECO:0000256" key="4">
    <source>
        <dbReference type="ARBA" id="ARBA00023015"/>
    </source>
</evidence>
<keyword evidence="6 9" id="KW-0804">Transcription</keyword>
<dbReference type="PANTHER" id="PTHR31992:SF141">
    <property type="entry name" value="DOF ZINC FINGER PROTEIN DOF1.4"/>
    <property type="match status" value="1"/>
</dbReference>
<evidence type="ECO:0000256" key="2">
    <source>
        <dbReference type="ARBA" id="ARBA00022771"/>
    </source>
</evidence>
<accession>A0AAD8NVK2</accession>
<protein>
    <recommendedName>
        <fullName evidence="9">Dof zinc finger protein</fullName>
    </recommendedName>
</protein>
<feature type="region of interest" description="Disordered" evidence="10">
    <location>
        <begin position="65"/>
        <end position="107"/>
    </location>
</feature>
<dbReference type="AlphaFoldDB" id="A0AAD8NVK2"/>
<dbReference type="GO" id="GO:0003700">
    <property type="term" value="F:DNA-binding transcription factor activity"/>
    <property type="evidence" value="ECO:0007669"/>
    <property type="project" value="UniProtKB-UniRule"/>
</dbReference>
<keyword evidence="3 9" id="KW-0862">Zinc</keyword>
<dbReference type="InterPro" id="IPR003851">
    <property type="entry name" value="Znf_Dof"/>
</dbReference>
<feature type="domain" description="Dof-type" evidence="11">
    <location>
        <begin position="24"/>
        <end position="78"/>
    </location>
</feature>
<keyword evidence="2 8" id="KW-0863">Zinc-finger</keyword>
<feature type="compositionally biased region" description="Low complexity" evidence="10">
    <location>
        <begin position="79"/>
        <end position="88"/>
    </location>
</feature>
<evidence type="ECO:0000256" key="9">
    <source>
        <dbReference type="RuleBase" id="RU369094"/>
    </source>
</evidence>
<proteinExistence type="predicted"/>
<dbReference type="PANTHER" id="PTHR31992">
    <property type="entry name" value="DOF ZINC FINGER PROTEIN DOF1.4-RELATED"/>
    <property type="match status" value="1"/>
</dbReference>
<evidence type="ECO:0000256" key="1">
    <source>
        <dbReference type="ARBA" id="ARBA00022723"/>
    </source>
</evidence>
<evidence type="ECO:0000256" key="6">
    <source>
        <dbReference type="ARBA" id="ARBA00023163"/>
    </source>
</evidence>
<keyword evidence="1 9" id="KW-0479">Metal-binding</keyword>
<keyword evidence="13" id="KW-1185">Reference proteome</keyword>
<dbReference type="PROSITE" id="PS50884">
    <property type="entry name" value="ZF_DOF_2"/>
    <property type="match status" value="1"/>
</dbReference>
<evidence type="ECO:0000256" key="7">
    <source>
        <dbReference type="ARBA" id="ARBA00023242"/>
    </source>
</evidence>
<dbReference type="GO" id="GO:0005634">
    <property type="term" value="C:nucleus"/>
    <property type="evidence" value="ECO:0007669"/>
    <property type="project" value="UniProtKB-SubCell"/>
</dbReference>
<evidence type="ECO:0000256" key="3">
    <source>
        <dbReference type="ARBA" id="ARBA00022833"/>
    </source>
</evidence>
<dbReference type="GO" id="GO:0003677">
    <property type="term" value="F:DNA binding"/>
    <property type="evidence" value="ECO:0007669"/>
    <property type="project" value="UniProtKB-UniRule"/>
</dbReference>
<evidence type="ECO:0000313" key="12">
    <source>
        <dbReference type="EMBL" id="KAK1422506.1"/>
    </source>
</evidence>
<organism evidence="12 13">
    <name type="scientific">Tagetes erecta</name>
    <name type="common">African marigold</name>
    <dbReference type="NCBI Taxonomy" id="13708"/>
    <lineage>
        <taxon>Eukaryota</taxon>
        <taxon>Viridiplantae</taxon>
        <taxon>Streptophyta</taxon>
        <taxon>Embryophyta</taxon>
        <taxon>Tracheophyta</taxon>
        <taxon>Spermatophyta</taxon>
        <taxon>Magnoliopsida</taxon>
        <taxon>eudicotyledons</taxon>
        <taxon>Gunneridae</taxon>
        <taxon>Pentapetalae</taxon>
        <taxon>asterids</taxon>
        <taxon>campanulids</taxon>
        <taxon>Asterales</taxon>
        <taxon>Asteraceae</taxon>
        <taxon>Asteroideae</taxon>
        <taxon>Heliantheae alliance</taxon>
        <taxon>Tageteae</taxon>
        <taxon>Tagetes</taxon>
    </lineage>
</organism>
<evidence type="ECO:0000256" key="5">
    <source>
        <dbReference type="ARBA" id="ARBA00023125"/>
    </source>
</evidence>
<feature type="region of interest" description="Disordered" evidence="10">
    <location>
        <begin position="132"/>
        <end position="158"/>
    </location>
</feature>
<sequence length="170" mass="19040">MHQIPSTYSLQPNTNLQFPEHEHLNCPRCDSNNTKFCYYNNYNLSQPRHYCKNCRRYWTKGGTLRKIPIGGGTRKPNKRSSSSTSSNKRGADSSIVSSTASVVQPPPVAQLKPEGCVIFDLDTNRSQISSMLRSEKDDLNRTVDDDRSVGDGGGKRWPELSIFTAGSNLR</sequence>
<dbReference type="PROSITE" id="PS01361">
    <property type="entry name" value="ZF_DOF_1"/>
    <property type="match status" value="1"/>
</dbReference>
<evidence type="ECO:0000256" key="8">
    <source>
        <dbReference type="PROSITE-ProRule" id="PRU00071"/>
    </source>
</evidence>
<name>A0AAD8NVK2_TARER</name>
<feature type="compositionally biased region" description="Basic and acidic residues" evidence="10">
    <location>
        <begin position="133"/>
        <end position="158"/>
    </location>
</feature>
<keyword evidence="7 8" id="KW-0539">Nucleus</keyword>
<evidence type="ECO:0000256" key="10">
    <source>
        <dbReference type="SAM" id="MobiDB-lite"/>
    </source>
</evidence>
<evidence type="ECO:0000313" key="13">
    <source>
        <dbReference type="Proteomes" id="UP001229421"/>
    </source>
</evidence>
<comment type="function">
    <text evidence="9">Transcription factor that binds specifically to a 5'-AA[AG]G-3' consensus core sequence.</text>
</comment>
<dbReference type="InterPro" id="IPR045174">
    <property type="entry name" value="Dof"/>
</dbReference>
<comment type="caution">
    <text evidence="12">The sequence shown here is derived from an EMBL/GenBank/DDBJ whole genome shotgun (WGS) entry which is preliminary data.</text>
</comment>
<evidence type="ECO:0000259" key="11">
    <source>
        <dbReference type="PROSITE" id="PS50884"/>
    </source>
</evidence>
<dbReference type="Pfam" id="PF02701">
    <property type="entry name" value="Zn_ribbon_Dof"/>
    <property type="match status" value="1"/>
</dbReference>
<dbReference type="GO" id="GO:0008270">
    <property type="term" value="F:zinc ion binding"/>
    <property type="evidence" value="ECO:0007669"/>
    <property type="project" value="UniProtKB-KW"/>
</dbReference>
<dbReference type="EMBL" id="JAUHHV010000006">
    <property type="protein sequence ID" value="KAK1422506.1"/>
    <property type="molecule type" value="Genomic_DNA"/>
</dbReference>
<gene>
    <name evidence="12" type="ORF">QVD17_25676</name>
</gene>